<dbReference type="InterPro" id="IPR024224">
    <property type="entry name" value="DENND6"/>
</dbReference>
<dbReference type="Pfam" id="PF09794">
    <property type="entry name" value="Avl9"/>
    <property type="match status" value="1"/>
</dbReference>
<name>A0A151Z5N7_TIELA</name>
<comment type="similarity">
    <text evidence="1">Belongs to the DENND6 family.</text>
</comment>
<dbReference type="EMBL" id="LODT01000041">
    <property type="protein sequence ID" value="KYQ89269.1"/>
    <property type="molecule type" value="Genomic_DNA"/>
</dbReference>
<dbReference type="GO" id="GO:0005085">
    <property type="term" value="F:guanyl-nucleotide exchange factor activity"/>
    <property type="evidence" value="ECO:0007669"/>
    <property type="project" value="InterPro"/>
</dbReference>
<evidence type="ECO:0000259" key="3">
    <source>
        <dbReference type="PROSITE" id="PS50211"/>
    </source>
</evidence>
<gene>
    <name evidence="4" type="ORF">DLAC_09928</name>
</gene>
<dbReference type="OrthoDB" id="10265409at2759"/>
<feature type="domain" description="UDENN" evidence="3">
    <location>
        <begin position="91"/>
        <end position="563"/>
    </location>
</feature>
<dbReference type="Proteomes" id="UP000076078">
    <property type="component" value="Unassembled WGS sequence"/>
</dbReference>
<evidence type="ECO:0000256" key="1">
    <source>
        <dbReference type="ARBA" id="ARBA00007159"/>
    </source>
</evidence>
<dbReference type="PANTHER" id="PTHR13677">
    <property type="entry name" value="LD41638P"/>
    <property type="match status" value="1"/>
</dbReference>
<dbReference type="InParanoid" id="A0A151Z5N7"/>
<feature type="region of interest" description="Disordered" evidence="2">
    <location>
        <begin position="397"/>
        <end position="422"/>
    </location>
</feature>
<comment type="caution">
    <text evidence="4">The sequence shown here is derived from an EMBL/GenBank/DDBJ whole genome shotgun (WGS) entry which is preliminary data.</text>
</comment>
<proteinExistence type="inferred from homology"/>
<dbReference type="InterPro" id="IPR001194">
    <property type="entry name" value="cDENN_dom"/>
</dbReference>
<evidence type="ECO:0000313" key="4">
    <source>
        <dbReference type="EMBL" id="KYQ89269.1"/>
    </source>
</evidence>
<feature type="region of interest" description="Disordered" evidence="2">
    <location>
        <begin position="634"/>
        <end position="670"/>
    </location>
</feature>
<organism evidence="4 5">
    <name type="scientific">Tieghemostelium lacteum</name>
    <name type="common">Slime mold</name>
    <name type="synonym">Dictyostelium lacteum</name>
    <dbReference type="NCBI Taxonomy" id="361077"/>
    <lineage>
        <taxon>Eukaryota</taxon>
        <taxon>Amoebozoa</taxon>
        <taxon>Evosea</taxon>
        <taxon>Eumycetozoa</taxon>
        <taxon>Dictyostelia</taxon>
        <taxon>Dictyosteliales</taxon>
        <taxon>Raperosteliaceae</taxon>
        <taxon>Tieghemostelium</taxon>
    </lineage>
</organism>
<protein>
    <recommendedName>
        <fullName evidence="3">UDENN domain-containing protein</fullName>
    </recommendedName>
</protein>
<evidence type="ECO:0000313" key="5">
    <source>
        <dbReference type="Proteomes" id="UP000076078"/>
    </source>
</evidence>
<keyword evidence="5" id="KW-1185">Reference proteome</keyword>
<sequence length="670" mass="76883">MEVLGNQDPLSLIAAELEEKQKQQILLDKQKQQELFELKRQHDLKRLEAEEKRLESITKIHSQHPNISINSNNFDIEIKDVNSQNKQKWMNHFCVVNFDLEIGQILDYCYPSFKFKDDESTNLCFLSFPDSNSHLQGDIIYTFKLKHVEDSNGQVSYQYGYVFFRQEKDDTISRGYLQKSVVLLSDEPFVGLFKKVIEIVGPLFFDYGNTLLEVAYQNIQAWPELKLGQTYELPILGYILTFHVPHTRGTPHIIDPMVNKLAATAQQSALNSEMKLVSNLKSIDLYQCFKSFSNKLWMLWELVLLGHPILVISPNPPLCSDSVLALVSLISPLQLCADYRPYFTIHDTDFNHYISYNNNTENPIPPTILGVTNPFFLKAFSHWPNILTIGTVTQRPSNGASANNGGTKKSRSSSGSSVSSTTSIGLGISRDLLSKYVLDNKEKLLSEYKPIISADKTMLKKIQESNDDQLNNELLRLHFLQLTLKFLIPLERYFSSLLPLAKTISIFQRPPRLKNFDKQEFLDKLSEYTEKYIVDNKSKEIELYKQFLESVNFKQWLDDKRNEAIRHLNLLYRKAILEADVRSLLKGKSPSIALDLFKRVKDQLILEENLFQTSEEIKLKFKNHLNIILEYIPNNNNNNTNNNSSNSTNTSTTNTATAATTTPIIPKTTD</sequence>
<dbReference type="PANTHER" id="PTHR13677:SF0">
    <property type="entry name" value="LD41638P"/>
    <property type="match status" value="1"/>
</dbReference>
<dbReference type="OMA" id="EANLEHW"/>
<feature type="compositionally biased region" description="Low complexity" evidence="2">
    <location>
        <begin position="634"/>
        <end position="662"/>
    </location>
</feature>
<dbReference type="FunCoup" id="A0A151Z5N7">
    <property type="interactions" value="236"/>
</dbReference>
<dbReference type="AlphaFoldDB" id="A0A151Z5N7"/>
<evidence type="ECO:0000256" key="2">
    <source>
        <dbReference type="SAM" id="MobiDB-lite"/>
    </source>
</evidence>
<dbReference type="PROSITE" id="PS50211">
    <property type="entry name" value="DENN"/>
    <property type="match status" value="1"/>
</dbReference>
<feature type="compositionally biased region" description="Low complexity" evidence="2">
    <location>
        <begin position="412"/>
        <end position="422"/>
    </location>
</feature>
<dbReference type="GO" id="GO:0055037">
    <property type="term" value="C:recycling endosome"/>
    <property type="evidence" value="ECO:0007669"/>
    <property type="project" value="TreeGrafter"/>
</dbReference>
<accession>A0A151Z5N7</accession>
<dbReference type="InterPro" id="IPR018307">
    <property type="entry name" value="ABL9/DENND6_dom"/>
</dbReference>
<dbReference type="InterPro" id="IPR037516">
    <property type="entry name" value="Tripartite_DENN"/>
</dbReference>
<reference evidence="4 5" key="1">
    <citation type="submission" date="2015-12" db="EMBL/GenBank/DDBJ databases">
        <title>Dictyostelia acquired genes for synthesis and detection of signals that induce cell-type specialization by lateral gene transfer from prokaryotes.</title>
        <authorList>
            <person name="Gloeckner G."/>
            <person name="Schaap P."/>
        </authorList>
    </citation>
    <scope>NUCLEOTIDE SEQUENCE [LARGE SCALE GENOMIC DNA]</scope>
    <source>
        <strain evidence="4 5">TK</strain>
    </source>
</reference>
<dbReference type="SMART" id="SM00799">
    <property type="entry name" value="DENN"/>
    <property type="match status" value="1"/>
</dbReference>